<dbReference type="GO" id="GO:0016020">
    <property type="term" value="C:membrane"/>
    <property type="evidence" value="ECO:0007669"/>
    <property type="project" value="UniProtKB-SubCell"/>
</dbReference>
<comment type="caution">
    <text evidence="8">The sequence shown here is derived from an EMBL/GenBank/DDBJ whole genome shotgun (WGS) entry which is preliminary data.</text>
</comment>
<name>A0A9Q7MP31_9FIRM</name>
<keyword evidence="6 7" id="KW-0472">Membrane</keyword>
<evidence type="ECO:0000256" key="7">
    <source>
        <dbReference type="SAM" id="Phobius"/>
    </source>
</evidence>
<feature type="transmembrane region" description="Helical" evidence="7">
    <location>
        <begin position="34"/>
        <end position="52"/>
    </location>
</feature>
<dbReference type="GO" id="GO:0055085">
    <property type="term" value="P:transmembrane transport"/>
    <property type="evidence" value="ECO:0007669"/>
    <property type="project" value="InterPro"/>
</dbReference>
<dbReference type="Proteomes" id="UP001211987">
    <property type="component" value="Unassembled WGS sequence"/>
</dbReference>
<protein>
    <submittedName>
        <fullName evidence="8">Transporter</fullName>
    </submittedName>
</protein>
<dbReference type="EMBL" id="JAQLKE010000002">
    <property type="protein sequence ID" value="MDB7082423.1"/>
    <property type="molecule type" value="Genomic_DNA"/>
</dbReference>
<keyword evidence="5 7" id="KW-1133">Transmembrane helix</keyword>
<dbReference type="PANTHER" id="PTHR36838">
    <property type="entry name" value="AUXIN EFFLUX CARRIER FAMILY PROTEIN"/>
    <property type="match status" value="1"/>
</dbReference>
<dbReference type="PANTHER" id="PTHR36838:SF3">
    <property type="entry name" value="TRANSPORTER AUXIN EFFLUX CARRIER EC FAMILY"/>
    <property type="match status" value="1"/>
</dbReference>
<feature type="transmembrane region" description="Helical" evidence="7">
    <location>
        <begin position="195"/>
        <end position="214"/>
    </location>
</feature>
<feature type="transmembrane region" description="Helical" evidence="7">
    <location>
        <begin position="282"/>
        <end position="302"/>
    </location>
</feature>
<keyword evidence="2" id="KW-0813">Transport</keyword>
<evidence type="ECO:0000256" key="6">
    <source>
        <dbReference type="ARBA" id="ARBA00023136"/>
    </source>
</evidence>
<feature type="transmembrane region" description="Helical" evidence="7">
    <location>
        <begin position="58"/>
        <end position="82"/>
    </location>
</feature>
<evidence type="ECO:0000256" key="1">
    <source>
        <dbReference type="ARBA" id="ARBA00004141"/>
    </source>
</evidence>
<accession>A0A9Q7MP31</accession>
<proteinExistence type="predicted"/>
<evidence type="ECO:0000313" key="9">
    <source>
        <dbReference type="Proteomes" id="UP001211987"/>
    </source>
</evidence>
<feature type="transmembrane region" description="Helical" evidence="7">
    <location>
        <begin position="226"/>
        <end position="244"/>
    </location>
</feature>
<keyword evidence="3" id="KW-1003">Cell membrane</keyword>
<feature type="transmembrane region" description="Helical" evidence="7">
    <location>
        <begin position="6"/>
        <end position="22"/>
    </location>
</feature>
<evidence type="ECO:0000256" key="4">
    <source>
        <dbReference type="ARBA" id="ARBA00022692"/>
    </source>
</evidence>
<evidence type="ECO:0000256" key="3">
    <source>
        <dbReference type="ARBA" id="ARBA00022475"/>
    </source>
</evidence>
<gene>
    <name evidence="8" type="ORF">PM738_01295</name>
</gene>
<dbReference type="InterPro" id="IPR004776">
    <property type="entry name" value="Mem_transp_PIN-like"/>
</dbReference>
<dbReference type="RefSeq" id="WP_003535135.1">
    <property type="nucleotide sequence ID" value="NZ_AP031443.1"/>
</dbReference>
<keyword evidence="4 7" id="KW-0812">Transmembrane</keyword>
<organism evidence="8 9">
    <name type="scientific">Thomasclavelia ramosa</name>
    <dbReference type="NCBI Taxonomy" id="1547"/>
    <lineage>
        <taxon>Bacteria</taxon>
        <taxon>Bacillati</taxon>
        <taxon>Bacillota</taxon>
        <taxon>Erysipelotrichia</taxon>
        <taxon>Erysipelotrichales</taxon>
        <taxon>Coprobacillaceae</taxon>
        <taxon>Thomasclavelia</taxon>
    </lineage>
</organism>
<dbReference type="AlphaFoldDB" id="A0A9Q7MP31"/>
<sequence>MIDILIKAGGFILIIMLGFALKTKGVCTREHGSFLSTIIMNITLPCSLLSSINNLEITPILLVALACGFLGNVITNLSGYLIQKKESPMTRALSMINSSGYNIGTFTLPFVQSFFPSNLIGYVCLFDTGNALMCLGGTYSAASTVVANEEKQSFKTVAKKLFSSIPFCTYIILFFLSLFHIAIPTQILTVTSIAGNANAFLAMLMIGILLEIKLDLSQIRLIKKILLNRYAVTLGLSLFVYFILPIDLTVKKMIILCLCSPISAVAPVFSNRLGSRSPVPSAINSLSIIISIFIMTILILFMV</sequence>
<dbReference type="GeneID" id="64197211"/>
<evidence type="ECO:0000313" key="8">
    <source>
        <dbReference type="EMBL" id="MDB7082423.1"/>
    </source>
</evidence>
<comment type="subcellular location">
    <subcellularLocation>
        <location evidence="1">Membrane</location>
        <topology evidence="1">Multi-pass membrane protein</topology>
    </subcellularLocation>
</comment>
<evidence type="ECO:0000256" key="2">
    <source>
        <dbReference type="ARBA" id="ARBA00022448"/>
    </source>
</evidence>
<reference evidence="8" key="1">
    <citation type="submission" date="2023-01" db="EMBL/GenBank/DDBJ databases">
        <title>Human gut microbiome strain richness.</title>
        <authorList>
            <person name="Chen-Liaw A."/>
        </authorList>
    </citation>
    <scope>NUCLEOTIDE SEQUENCE</scope>
    <source>
        <strain evidence="8">1001217st2_G6_1001217B_191108</strain>
    </source>
</reference>
<feature type="transmembrane region" description="Helical" evidence="7">
    <location>
        <begin position="161"/>
        <end position="183"/>
    </location>
</feature>
<evidence type="ECO:0000256" key="5">
    <source>
        <dbReference type="ARBA" id="ARBA00022989"/>
    </source>
</evidence>
<dbReference type="Pfam" id="PF03547">
    <property type="entry name" value="Mem_trans"/>
    <property type="match status" value="1"/>
</dbReference>